<accession>M8BXQ0</accession>
<dbReference type="ExpressionAtlas" id="M8BXQ0">
    <property type="expression patterns" value="baseline"/>
</dbReference>
<feature type="region of interest" description="Disordered" evidence="1">
    <location>
        <begin position="1"/>
        <end position="32"/>
    </location>
</feature>
<dbReference type="EnsemblPlants" id="EMT07723">
    <property type="protein sequence ID" value="EMT07723"/>
    <property type="gene ID" value="F775_03525"/>
</dbReference>
<dbReference type="PANTHER" id="PTHR34835:SF83">
    <property type="entry name" value="OS09G0105200 PROTEIN"/>
    <property type="match status" value="1"/>
</dbReference>
<organism evidence="2">
    <name type="scientific">Aegilops tauschii</name>
    <name type="common">Tausch's goatgrass</name>
    <name type="synonym">Aegilops squarrosa</name>
    <dbReference type="NCBI Taxonomy" id="37682"/>
    <lineage>
        <taxon>Eukaryota</taxon>
        <taxon>Viridiplantae</taxon>
        <taxon>Streptophyta</taxon>
        <taxon>Embryophyta</taxon>
        <taxon>Tracheophyta</taxon>
        <taxon>Spermatophyta</taxon>
        <taxon>Magnoliopsida</taxon>
        <taxon>Liliopsida</taxon>
        <taxon>Poales</taxon>
        <taxon>Poaceae</taxon>
        <taxon>BOP clade</taxon>
        <taxon>Pooideae</taxon>
        <taxon>Triticodae</taxon>
        <taxon>Triticeae</taxon>
        <taxon>Triticinae</taxon>
        <taxon>Aegilops</taxon>
    </lineage>
</organism>
<evidence type="ECO:0008006" key="3">
    <source>
        <dbReference type="Google" id="ProtNLM"/>
    </source>
</evidence>
<sequence>MPRKRKGDGDGIDEVPSKKAKCPPPRNRASSSSLLLACKDMNDDRKVAIDEMDFTSLQNIQCDHLFNNLSVWLADLYNPDSRGVVVPGRGRLPVNEEYVHRVMGVPRGGEDVPYNLPTEADVELGLELFGELGYAPKMTDLVDLIKGSENADDTFKRMWLFLAGNTIIAPTTSNKVSPRWYAVLCASLFNLQRDINGIKNLNWSKFIADELQRALLKRKPTRGCLLFYNTKKLITLVLNKDVQADKVSFRKLPLKPEFA</sequence>
<proteinExistence type="predicted"/>
<protein>
    <recommendedName>
        <fullName evidence="3">Aminotransferase-like plant mobile domain-containing protein</fullName>
    </recommendedName>
</protein>
<dbReference type="AlphaFoldDB" id="M8BXQ0"/>
<reference evidence="2" key="1">
    <citation type="submission" date="2015-06" db="UniProtKB">
        <authorList>
            <consortium name="EnsemblPlants"/>
        </authorList>
    </citation>
    <scope>IDENTIFICATION</scope>
</reference>
<evidence type="ECO:0000313" key="2">
    <source>
        <dbReference type="EnsemblPlants" id="EMT07723"/>
    </source>
</evidence>
<dbReference type="PANTHER" id="PTHR34835">
    <property type="entry name" value="OS07G0283600 PROTEIN-RELATED"/>
    <property type="match status" value="1"/>
</dbReference>
<name>M8BXQ0_AEGTA</name>
<evidence type="ECO:0000256" key="1">
    <source>
        <dbReference type="SAM" id="MobiDB-lite"/>
    </source>
</evidence>